<evidence type="ECO:0000256" key="2">
    <source>
        <dbReference type="ARBA" id="ARBA00022692"/>
    </source>
</evidence>
<dbReference type="eggNOG" id="COG1230">
    <property type="taxonomic scope" value="Bacteria"/>
</dbReference>
<evidence type="ECO:0000256" key="4">
    <source>
        <dbReference type="ARBA" id="ARBA00023136"/>
    </source>
</evidence>
<evidence type="ECO:0000256" key="3">
    <source>
        <dbReference type="ARBA" id="ARBA00022989"/>
    </source>
</evidence>
<dbReference type="AlphaFoldDB" id="A0A062U5L1"/>
<organism evidence="6 7">
    <name type="scientific">Hyphomonas beringensis</name>
    <dbReference type="NCBI Taxonomy" id="1280946"/>
    <lineage>
        <taxon>Bacteria</taxon>
        <taxon>Pseudomonadati</taxon>
        <taxon>Pseudomonadota</taxon>
        <taxon>Alphaproteobacteria</taxon>
        <taxon>Hyphomonadales</taxon>
        <taxon>Hyphomonadaceae</taxon>
        <taxon>Hyphomonas</taxon>
    </lineage>
</organism>
<evidence type="ECO:0000256" key="1">
    <source>
        <dbReference type="ARBA" id="ARBA00004141"/>
    </source>
</evidence>
<dbReference type="STRING" id="1280946.HY29_05070"/>
<dbReference type="PATRIC" id="fig|1280946.3.peg.3105"/>
<keyword evidence="3 5" id="KW-1133">Transmembrane helix</keyword>
<keyword evidence="2 5" id="KW-0812">Transmembrane</keyword>
<dbReference type="GO" id="GO:0016020">
    <property type="term" value="C:membrane"/>
    <property type="evidence" value="ECO:0007669"/>
    <property type="project" value="UniProtKB-SubCell"/>
</dbReference>
<comment type="caution">
    <text evidence="6">The sequence shown here is derived from an EMBL/GenBank/DDBJ whole genome shotgun (WGS) entry which is preliminary data.</text>
</comment>
<keyword evidence="7" id="KW-1185">Reference proteome</keyword>
<evidence type="ECO:0000313" key="7">
    <source>
        <dbReference type="Proteomes" id="UP000027037"/>
    </source>
</evidence>
<accession>A0A062U5L1</accession>
<reference evidence="6 7" key="1">
    <citation type="journal article" date="2014" name="Antonie Van Leeuwenhoek">
        <title>Hyphomonas beringensis sp. nov. and Hyphomonas chukchiensis sp. nov., isolated from surface seawater of the Bering Sea and Chukchi Sea.</title>
        <authorList>
            <person name="Li C."/>
            <person name="Lai Q."/>
            <person name="Li G."/>
            <person name="Dong C."/>
            <person name="Wang J."/>
            <person name="Liao Y."/>
            <person name="Shao Z."/>
        </authorList>
    </citation>
    <scope>NUCLEOTIDE SEQUENCE [LARGE SCALE GENOMIC DNA]</scope>
    <source>
        <strain evidence="6 7">25B14_1</strain>
    </source>
</reference>
<gene>
    <name evidence="6" type="ORF">HY29_05070</name>
</gene>
<proteinExistence type="predicted"/>
<protein>
    <recommendedName>
        <fullName evidence="8">Cation transporter</fullName>
    </recommendedName>
</protein>
<dbReference type="InterPro" id="IPR027469">
    <property type="entry name" value="Cation_efflux_TMD_sf"/>
</dbReference>
<feature type="transmembrane region" description="Helical" evidence="5">
    <location>
        <begin position="41"/>
        <end position="57"/>
    </location>
</feature>
<dbReference type="Proteomes" id="UP000027037">
    <property type="component" value="Unassembled WGS sequence"/>
</dbReference>
<dbReference type="EMBL" id="AWFF01000076">
    <property type="protein sequence ID" value="KCZ51909.1"/>
    <property type="molecule type" value="Genomic_DNA"/>
</dbReference>
<comment type="subcellular location">
    <subcellularLocation>
        <location evidence="1">Membrane</location>
        <topology evidence="1">Multi-pass membrane protein</topology>
    </subcellularLocation>
</comment>
<dbReference type="SUPFAM" id="SSF161111">
    <property type="entry name" value="Cation efflux protein transmembrane domain-like"/>
    <property type="match status" value="1"/>
</dbReference>
<name>A0A062U5L1_9PROT</name>
<evidence type="ECO:0000256" key="5">
    <source>
        <dbReference type="SAM" id="Phobius"/>
    </source>
</evidence>
<sequence length="58" mass="5974">MIVILGGVALVIAELTALLIYSVQNGSVNIRALLLHNLSDALASVAVVAGDALILIYD</sequence>
<evidence type="ECO:0000313" key="6">
    <source>
        <dbReference type="EMBL" id="KCZ51909.1"/>
    </source>
</evidence>
<evidence type="ECO:0008006" key="8">
    <source>
        <dbReference type="Google" id="ProtNLM"/>
    </source>
</evidence>
<keyword evidence="4 5" id="KW-0472">Membrane</keyword>